<dbReference type="OrthoDB" id="9809462at2"/>
<gene>
    <name evidence="5" type="ORF">KIN_20700</name>
</gene>
<sequence length="140" mass="15363">MIDLDQTDRNLIAALRQNARASVTTLAADLGVARATIQTRLDRLVSSGTIQRFTVELQSGDTDAIHAIMTIAVQGPMSRAVTRALRNLAQIIELHSTNGAWDMVARIEAEDLQSFDRILREVREIPGVLNTETSILLARA</sequence>
<evidence type="ECO:0000313" key="5">
    <source>
        <dbReference type="EMBL" id="GFE64996.1"/>
    </source>
</evidence>
<dbReference type="Pfam" id="PF13404">
    <property type="entry name" value="HTH_AsnC-type"/>
    <property type="match status" value="1"/>
</dbReference>
<reference evidence="5 6" key="1">
    <citation type="submission" date="2019-12" db="EMBL/GenBank/DDBJ databases">
        <title>Litoreibacter badius sp. nov., a novel bacteriochlorophyll a-containing bacterium in the genus Litoreibacter.</title>
        <authorList>
            <person name="Kanamuro M."/>
            <person name="Takabe Y."/>
            <person name="Mori K."/>
            <person name="Takaichi S."/>
            <person name="Hanada S."/>
        </authorList>
    </citation>
    <scope>NUCLEOTIDE SEQUENCE [LARGE SCALE GENOMIC DNA]</scope>
    <source>
        <strain evidence="5 6">K6</strain>
    </source>
</reference>
<dbReference type="GO" id="GO:0043565">
    <property type="term" value="F:sequence-specific DNA binding"/>
    <property type="evidence" value="ECO:0007669"/>
    <property type="project" value="InterPro"/>
</dbReference>
<name>A0A6N6JFK1_9RHOB</name>
<keyword evidence="2" id="KW-0238">DNA-binding</keyword>
<protein>
    <submittedName>
        <fullName evidence="5">AsnC family transcriptional regulator</fullName>
    </submittedName>
</protein>
<organism evidence="5 6">
    <name type="scientific">Litoreibacter roseus</name>
    <dbReference type="NCBI Taxonomy" id="2601869"/>
    <lineage>
        <taxon>Bacteria</taxon>
        <taxon>Pseudomonadati</taxon>
        <taxon>Pseudomonadota</taxon>
        <taxon>Alphaproteobacteria</taxon>
        <taxon>Rhodobacterales</taxon>
        <taxon>Roseobacteraceae</taxon>
        <taxon>Litoreibacter</taxon>
    </lineage>
</organism>
<evidence type="ECO:0000256" key="1">
    <source>
        <dbReference type="ARBA" id="ARBA00023015"/>
    </source>
</evidence>
<evidence type="ECO:0000313" key="6">
    <source>
        <dbReference type="Proteomes" id="UP000436822"/>
    </source>
</evidence>
<dbReference type="InterPro" id="IPR036390">
    <property type="entry name" value="WH_DNA-bd_sf"/>
</dbReference>
<feature type="domain" description="HTH asnC-type" evidence="4">
    <location>
        <begin position="4"/>
        <end position="57"/>
    </location>
</feature>
<dbReference type="PRINTS" id="PR00033">
    <property type="entry name" value="HTHASNC"/>
</dbReference>
<dbReference type="SUPFAM" id="SSF54909">
    <property type="entry name" value="Dimeric alpha+beta barrel"/>
    <property type="match status" value="1"/>
</dbReference>
<comment type="caution">
    <text evidence="5">The sequence shown here is derived from an EMBL/GenBank/DDBJ whole genome shotgun (WGS) entry which is preliminary data.</text>
</comment>
<dbReference type="InterPro" id="IPR000485">
    <property type="entry name" value="AsnC-type_HTH_dom"/>
</dbReference>
<dbReference type="Pfam" id="PF01037">
    <property type="entry name" value="AsnC_trans_reg"/>
    <property type="match status" value="1"/>
</dbReference>
<evidence type="ECO:0000256" key="3">
    <source>
        <dbReference type="ARBA" id="ARBA00023163"/>
    </source>
</evidence>
<dbReference type="InterPro" id="IPR011008">
    <property type="entry name" value="Dimeric_a/b-barrel"/>
</dbReference>
<accession>A0A6N6JFK1</accession>
<proteinExistence type="predicted"/>
<dbReference type="GO" id="GO:0043200">
    <property type="term" value="P:response to amino acid"/>
    <property type="evidence" value="ECO:0007669"/>
    <property type="project" value="TreeGrafter"/>
</dbReference>
<keyword evidence="1" id="KW-0805">Transcription regulation</keyword>
<dbReference type="GO" id="GO:0005829">
    <property type="term" value="C:cytosol"/>
    <property type="evidence" value="ECO:0007669"/>
    <property type="project" value="TreeGrafter"/>
</dbReference>
<keyword evidence="3" id="KW-0804">Transcription</keyword>
<dbReference type="PANTHER" id="PTHR30154:SF34">
    <property type="entry name" value="TRANSCRIPTIONAL REGULATOR AZLB"/>
    <property type="match status" value="1"/>
</dbReference>
<dbReference type="Gene3D" id="1.10.10.10">
    <property type="entry name" value="Winged helix-like DNA-binding domain superfamily/Winged helix DNA-binding domain"/>
    <property type="match status" value="1"/>
</dbReference>
<dbReference type="SMART" id="SM00344">
    <property type="entry name" value="HTH_ASNC"/>
    <property type="match status" value="1"/>
</dbReference>
<dbReference type="EMBL" id="BLJE01000002">
    <property type="protein sequence ID" value="GFE64996.1"/>
    <property type="molecule type" value="Genomic_DNA"/>
</dbReference>
<dbReference type="PANTHER" id="PTHR30154">
    <property type="entry name" value="LEUCINE-RESPONSIVE REGULATORY PROTEIN"/>
    <property type="match status" value="1"/>
</dbReference>
<dbReference type="InterPro" id="IPR036388">
    <property type="entry name" value="WH-like_DNA-bd_sf"/>
</dbReference>
<dbReference type="InterPro" id="IPR019888">
    <property type="entry name" value="Tscrpt_reg_AsnC-like"/>
</dbReference>
<dbReference type="AlphaFoldDB" id="A0A6N6JFK1"/>
<dbReference type="Proteomes" id="UP000436822">
    <property type="component" value="Unassembled WGS sequence"/>
</dbReference>
<dbReference type="SUPFAM" id="SSF46785">
    <property type="entry name" value="Winged helix' DNA-binding domain"/>
    <property type="match status" value="1"/>
</dbReference>
<dbReference type="PROSITE" id="PS50956">
    <property type="entry name" value="HTH_ASNC_2"/>
    <property type="match status" value="1"/>
</dbReference>
<dbReference type="InterPro" id="IPR019887">
    <property type="entry name" value="Tscrpt_reg_AsnC/Lrp_C"/>
</dbReference>
<evidence type="ECO:0000259" key="4">
    <source>
        <dbReference type="PROSITE" id="PS50956"/>
    </source>
</evidence>
<keyword evidence="6" id="KW-1185">Reference proteome</keyword>
<evidence type="ECO:0000256" key="2">
    <source>
        <dbReference type="ARBA" id="ARBA00023125"/>
    </source>
</evidence>
<dbReference type="Gene3D" id="3.30.70.920">
    <property type="match status" value="1"/>
</dbReference>